<feature type="transmembrane region" description="Helical" evidence="5">
    <location>
        <begin position="266"/>
        <end position="283"/>
    </location>
</feature>
<dbReference type="InterPro" id="IPR037185">
    <property type="entry name" value="EmrE-like"/>
</dbReference>
<dbReference type="SUPFAM" id="SSF103481">
    <property type="entry name" value="Multidrug resistance efflux transporter EmrE"/>
    <property type="match status" value="1"/>
</dbReference>
<feature type="transmembrane region" description="Helical" evidence="5">
    <location>
        <begin position="431"/>
        <end position="449"/>
    </location>
</feature>
<accession>X6N683</accession>
<feature type="transmembrane region" description="Helical" evidence="5">
    <location>
        <begin position="368"/>
        <end position="388"/>
    </location>
</feature>
<comment type="caution">
    <text evidence="6">The sequence shown here is derived from an EMBL/GenBank/DDBJ whole genome shotgun (WGS) entry which is preliminary data.</text>
</comment>
<dbReference type="InterPro" id="IPR007271">
    <property type="entry name" value="Nuc_sug_transpt"/>
</dbReference>
<dbReference type="Pfam" id="PF04142">
    <property type="entry name" value="Nuc_sug_transp"/>
    <property type="match status" value="1"/>
</dbReference>
<keyword evidence="6" id="KW-0813">Transport</keyword>
<feature type="transmembrane region" description="Helical" evidence="5">
    <location>
        <begin position="455"/>
        <end position="471"/>
    </location>
</feature>
<feature type="transmembrane region" description="Helical" evidence="5">
    <location>
        <begin position="116"/>
        <end position="137"/>
    </location>
</feature>
<protein>
    <submittedName>
        <fullName evidence="6">Putative UDP-sugar transporter protein SLC35A4</fullName>
    </submittedName>
</protein>
<feature type="transmembrane region" description="Helical" evidence="5">
    <location>
        <begin position="400"/>
        <end position="419"/>
    </location>
</feature>
<comment type="subcellular location">
    <subcellularLocation>
        <location evidence="1">Membrane</location>
        <topology evidence="1">Multi-pass membrane protein</topology>
    </subcellularLocation>
</comment>
<sequence>MNQNQRRKNVYTITISLPKGVISFLLINFSFPPDIKVKLLSIEFFIKKNTPDRMLKKKQHQTQYYFDKLLSFQRKKARASVFDEGDAEIEILLGKGQTTENKQEGSQLDAFTKEGVCFVVLGTLLYGFLGTVSKLSFLGEERLQYEPTSVLMLSEVFKFVVSGLLLMSEQGSRKCLTTIRSQTLKQWMMFAVPATIYSITNTLDFHIVRYMDTGSLQVQICILSKEKRERKWNILFFFFFFLQKKKKNIVKHLNKVMTLIKKKKKVLLQFKILTTAILWWYWFRKPVSKQQWIALSLLVLGSVCVSWPTPQADTATDIENVIDGQSQQMHVELPGLLYLLLQVSLSALAGVYTEAMYKQYGRDRSIHLENLSMYAWGTLSSMAQYTFVKHRPFANLLDGFNIFSWCCVGIFIGMGLVLGQVMKRFNNIVKLFMNGASIAVAGILTFFCFGTPWTVSYFIGLITVVAAVYLYRTDKIYCN</sequence>
<dbReference type="Proteomes" id="UP000023152">
    <property type="component" value="Unassembled WGS sequence"/>
</dbReference>
<evidence type="ECO:0000256" key="2">
    <source>
        <dbReference type="ARBA" id="ARBA00022692"/>
    </source>
</evidence>
<evidence type="ECO:0000313" key="7">
    <source>
        <dbReference type="Proteomes" id="UP000023152"/>
    </source>
</evidence>
<proteinExistence type="predicted"/>
<reference evidence="6 7" key="1">
    <citation type="journal article" date="2013" name="Curr. Biol.">
        <title>The Genome of the Foraminiferan Reticulomyxa filosa.</title>
        <authorList>
            <person name="Glockner G."/>
            <person name="Hulsmann N."/>
            <person name="Schleicher M."/>
            <person name="Noegel A.A."/>
            <person name="Eichinger L."/>
            <person name="Gallinger C."/>
            <person name="Pawlowski J."/>
            <person name="Sierra R."/>
            <person name="Euteneuer U."/>
            <person name="Pillet L."/>
            <person name="Moustafa A."/>
            <person name="Platzer M."/>
            <person name="Groth M."/>
            <person name="Szafranski K."/>
            <person name="Schliwa M."/>
        </authorList>
    </citation>
    <scope>NUCLEOTIDE SEQUENCE [LARGE SCALE GENOMIC DNA]</scope>
</reference>
<dbReference type="GO" id="GO:0000139">
    <property type="term" value="C:Golgi membrane"/>
    <property type="evidence" value="ECO:0007669"/>
    <property type="project" value="InterPro"/>
</dbReference>
<dbReference type="AlphaFoldDB" id="X6N683"/>
<dbReference type="GO" id="GO:0015165">
    <property type="term" value="F:pyrimidine nucleotide-sugar transmembrane transporter activity"/>
    <property type="evidence" value="ECO:0007669"/>
    <property type="project" value="InterPro"/>
</dbReference>
<dbReference type="EMBL" id="ASPP01011639">
    <property type="protein sequence ID" value="ETO21418.1"/>
    <property type="molecule type" value="Genomic_DNA"/>
</dbReference>
<feature type="transmembrane region" description="Helical" evidence="5">
    <location>
        <begin position="336"/>
        <end position="356"/>
    </location>
</feature>
<organism evidence="6 7">
    <name type="scientific">Reticulomyxa filosa</name>
    <dbReference type="NCBI Taxonomy" id="46433"/>
    <lineage>
        <taxon>Eukaryota</taxon>
        <taxon>Sar</taxon>
        <taxon>Rhizaria</taxon>
        <taxon>Retaria</taxon>
        <taxon>Foraminifera</taxon>
        <taxon>Monothalamids</taxon>
        <taxon>Reticulomyxidae</taxon>
        <taxon>Reticulomyxa</taxon>
    </lineage>
</organism>
<evidence type="ECO:0000256" key="3">
    <source>
        <dbReference type="ARBA" id="ARBA00022989"/>
    </source>
</evidence>
<evidence type="ECO:0000256" key="1">
    <source>
        <dbReference type="ARBA" id="ARBA00004141"/>
    </source>
</evidence>
<evidence type="ECO:0000256" key="5">
    <source>
        <dbReference type="SAM" id="Phobius"/>
    </source>
</evidence>
<dbReference type="OrthoDB" id="411816at2759"/>
<keyword evidence="3 5" id="KW-1133">Transmembrane helix</keyword>
<name>X6N683_RETFI</name>
<evidence type="ECO:0000256" key="4">
    <source>
        <dbReference type="ARBA" id="ARBA00023136"/>
    </source>
</evidence>
<keyword evidence="7" id="KW-1185">Reference proteome</keyword>
<keyword evidence="2 5" id="KW-0812">Transmembrane</keyword>
<keyword evidence="6" id="KW-0762">Sugar transport</keyword>
<keyword evidence="4 5" id="KW-0472">Membrane</keyword>
<gene>
    <name evidence="6" type="ORF">RFI_15787</name>
</gene>
<evidence type="ECO:0000313" key="6">
    <source>
        <dbReference type="EMBL" id="ETO21418.1"/>
    </source>
</evidence>
<dbReference type="PANTHER" id="PTHR10231">
    <property type="entry name" value="NUCLEOTIDE-SUGAR TRANSMEMBRANE TRANSPORTER"/>
    <property type="match status" value="1"/>
</dbReference>